<sequence length="247" mass="25647">MNKTIAEARAYCRKLAQADLPAGVQVFVLPPFTSLAAASDELGPDSGVLVGAQNAHWADSGAWTGEISMPMARDAGAELVEIGHSERREHFGETDETVGLKVAAALRHGLVPLVCVGEPRAVRAAGDAEEYVLGQVEAAVAGIPAARIPDVIVAYEPVWAIGVGGTPATPELVAPVMGAIADRLSALTQGAGCRALLYGGGVDRANAPDLLRLRHVDGLFVGRAAWDVDGLLALVDLAARHREAERG</sequence>
<comment type="caution">
    <text evidence="4">The sequence shown here is derived from an EMBL/GenBank/DDBJ whole genome shotgun (WGS) entry which is preliminary data.</text>
</comment>
<keyword evidence="5" id="KW-1185">Reference proteome</keyword>
<comment type="subcellular location">
    <subcellularLocation>
        <location evidence="3">Cytoplasm</location>
    </subcellularLocation>
</comment>
<organism evidence="4 5">
    <name type="scientific">Planosporangium thailandense</name>
    <dbReference type="NCBI Taxonomy" id="765197"/>
    <lineage>
        <taxon>Bacteria</taxon>
        <taxon>Bacillati</taxon>
        <taxon>Actinomycetota</taxon>
        <taxon>Actinomycetes</taxon>
        <taxon>Micromonosporales</taxon>
        <taxon>Micromonosporaceae</taxon>
        <taxon>Planosporangium</taxon>
    </lineage>
</organism>
<proteinExistence type="inferred from homology"/>
<keyword evidence="3" id="KW-0963">Cytoplasm</keyword>
<keyword evidence="3" id="KW-0324">Glycolysis</keyword>
<dbReference type="Gene3D" id="3.20.20.70">
    <property type="entry name" value="Aldolase class I"/>
    <property type="match status" value="1"/>
</dbReference>
<evidence type="ECO:0000313" key="5">
    <source>
        <dbReference type="Proteomes" id="UP000722989"/>
    </source>
</evidence>
<dbReference type="InterPro" id="IPR000652">
    <property type="entry name" value="Triosephosphate_isomerase"/>
</dbReference>
<dbReference type="SUPFAM" id="SSF51351">
    <property type="entry name" value="Triosephosphate isomerase (TIM)"/>
    <property type="match status" value="1"/>
</dbReference>
<comment type="pathway">
    <text evidence="3">Carbohydrate degradation; glycolysis; D-glyceraldehyde 3-phosphate from glycerone phosphate: step 1/1.</text>
</comment>
<comment type="pathway">
    <text evidence="3">Carbohydrate biosynthesis; gluconeogenesis.</text>
</comment>
<gene>
    <name evidence="4" type="ORF">HC031_02620</name>
</gene>
<dbReference type="InterPro" id="IPR035990">
    <property type="entry name" value="TIM_sf"/>
</dbReference>
<evidence type="ECO:0000256" key="3">
    <source>
        <dbReference type="RuleBase" id="RU363013"/>
    </source>
</evidence>
<dbReference type="GO" id="GO:0004807">
    <property type="term" value="F:triose-phosphate isomerase activity"/>
    <property type="evidence" value="ECO:0007669"/>
    <property type="project" value="UniProtKB-EC"/>
</dbReference>
<dbReference type="InterPro" id="IPR020861">
    <property type="entry name" value="Triosephosphate_isomerase_AS"/>
</dbReference>
<dbReference type="Pfam" id="PF00121">
    <property type="entry name" value="TIM"/>
    <property type="match status" value="1"/>
</dbReference>
<comment type="subunit">
    <text evidence="3">Homodimer.</text>
</comment>
<dbReference type="Proteomes" id="UP000722989">
    <property type="component" value="Unassembled WGS sequence"/>
</dbReference>
<dbReference type="PROSITE" id="PS00171">
    <property type="entry name" value="TIM_1"/>
    <property type="match status" value="1"/>
</dbReference>
<dbReference type="InterPro" id="IPR013785">
    <property type="entry name" value="Aldolase_TIM"/>
</dbReference>
<evidence type="ECO:0000313" key="4">
    <source>
        <dbReference type="EMBL" id="NJC68623.1"/>
    </source>
</evidence>
<reference evidence="4 5" key="1">
    <citation type="submission" date="2020-03" db="EMBL/GenBank/DDBJ databases">
        <title>WGS of the type strain of Planosporangium spp.</title>
        <authorList>
            <person name="Thawai C."/>
        </authorList>
    </citation>
    <scope>NUCLEOTIDE SEQUENCE [LARGE SCALE GENOMIC DNA]</scope>
    <source>
        <strain evidence="4 5">TBRC 5610</strain>
    </source>
</reference>
<accession>A0ABX0XRN4</accession>
<dbReference type="PANTHER" id="PTHR21139">
    <property type="entry name" value="TRIOSEPHOSPHATE ISOMERASE"/>
    <property type="match status" value="1"/>
</dbReference>
<keyword evidence="2 3" id="KW-0413">Isomerase</keyword>
<dbReference type="EMBL" id="JAATVY010000001">
    <property type="protein sequence ID" value="NJC68623.1"/>
    <property type="molecule type" value="Genomic_DNA"/>
</dbReference>
<dbReference type="NCBIfam" id="NF000722">
    <property type="entry name" value="PRK00042.2-1"/>
    <property type="match status" value="1"/>
</dbReference>
<dbReference type="EC" id="5.3.1.1" evidence="3"/>
<protein>
    <recommendedName>
        <fullName evidence="3">Triosephosphate isomerase</fullName>
        <ecNumber evidence="3">5.3.1.1</ecNumber>
    </recommendedName>
</protein>
<evidence type="ECO:0000256" key="2">
    <source>
        <dbReference type="ARBA" id="ARBA00023235"/>
    </source>
</evidence>
<comment type="similarity">
    <text evidence="1 3">Belongs to the triosephosphate isomerase family.</text>
</comment>
<keyword evidence="3" id="KW-0312">Gluconeogenesis</keyword>
<evidence type="ECO:0000256" key="1">
    <source>
        <dbReference type="ARBA" id="ARBA00007422"/>
    </source>
</evidence>
<dbReference type="PANTHER" id="PTHR21139:SF42">
    <property type="entry name" value="TRIOSEPHOSPHATE ISOMERASE"/>
    <property type="match status" value="1"/>
</dbReference>
<dbReference type="PROSITE" id="PS51440">
    <property type="entry name" value="TIM_2"/>
    <property type="match status" value="1"/>
</dbReference>
<dbReference type="CDD" id="cd00311">
    <property type="entry name" value="TIM"/>
    <property type="match status" value="1"/>
</dbReference>
<name>A0ABX0XRN4_9ACTN</name>
<comment type="catalytic activity">
    <reaction evidence="3">
        <text>D-glyceraldehyde 3-phosphate = dihydroxyacetone phosphate</text>
        <dbReference type="Rhea" id="RHEA:18585"/>
        <dbReference type="ChEBI" id="CHEBI:57642"/>
        <dbReference type="ChEBI" id="CHEBI:59776"/>
        <dbReference type="EC" id="5.3.1.1"/>
    </reaction>
</comment>